<name>B6V6N9_CUPSE</name>
<evidence type="ECO:0000313" key="2">
    <source>
        <dbReference type="EMBL" id="ACI87762.1"/>
    </source>
</evidence>
<accession>B6V6N9</accession>
<dbReference type="AlphaFoldDB" id="B6V6N9"/>
<reference evidence="2" key="1">
    <citation type="submission" date="2008-09" db="EMBL/GenBank/DDBJ databases">
        <title>Cloning and characterization of cold regulated sequences in cypress (Cupressus sempervirens).</title>
        <authorList>
            <person name="Pedron L."/>
            <person name="Baldi P."/>
            <person name="La Porta N."/>
        </authorList>
    </citation>
    <scope>NUCLEOTIDE SEQUENCE</scope>
    <source>
        <strain evidence="2">Cyplp033</strain>
    </source>
</reference>
<proteinExistence type="evidence at transcript level"/>
<dbReference type="EMBL" id="FJ237442">
    <property type="protein sequence ID" value="ACI87762.1"/>
    <property type="molecule type" value="mRNA"/>
</dbReference>
<sequence length="85" mass="9783">SFSDLNFVIMADSNAPEQQDRGLFGMFGKKKEEETIEEGHPNVGEVIPPPVPYRCRPRSTSSGITRNKTKQYPFKQQQHQLIEYQ</sequence>
<feature type="region of interest" description="Disordered" evidence="1">
    <location>
        <begin position="34"/>
        <end position="70"/>
    </location>
</feature>
<feature type="non-terminal residue" evidence="2">
    <location>
        <position position="1"/>
    </location>
</feature>
<protein>
    <submittedName>
        <fullName evidence="2">Uncharacterized protein</fullName>
    </submittedName>
</protein>
<organism evidence="2">
    <name type="scientific">Cupressus sempervirens</name>
    <name type="common">Italian cypress</name>
    <dbReference type="NCBI Taxonomy" id="13469"/>
    <lineage>
        <taxon>Eukaryota</taxon>
        <taxon>Viridiplantae</taxon>
        <taxon>Streptophyta</taxon>
        <taxon>Embryophyta</taxon>
        <taxon>Tracheophyta</taxon>
        <taxon>Spermatophyta</taxon>
        <taxon>Pinopsida</taxon>
        <taxon>Pinidae</taxon>
        <taxon>Conifers II</taxon>
        <taxon>Cupressales</taxon>
        <taxon>Cupressaceae</taxon>
        <taxon>Cupressus</taxon>
    </lineage>
</organism>
<evidence type="ECO:0000256" key="1">
    <source>
        <dbReference type="SAM" id="MobiDB-lite"/>
    </source>
</evidence>